<dbReference type="InterPro" id="IPR009057">
    <property type="entry name" value="Homeodomain-like_sf"/>
</dbReference>
<keyword evidence="3" id="KW-0804">Transcription</keyword>
<dbReference type="GO" id="GO:0003700">
    <property type="term" value="F:DNA-binding transcription factor activity"/>
    <property type="evidence" value="ECO:0007669"/>
    <property type="project" value="InterPro"/>
</dbReference>
<keyword evidence="1" id="KW-0805">Transcription regulation</keyword>
<feature type="domain" description="HTH araC/xylS-type" evidence="4">
    <location>
        <begin position="209"/>
        <end position="278"/>
    </location>
</feature>
<dbReference type="PANTHER" id="PTHR46796">
    <property type="entry name" value="HTH-TYPE TRANSCRIPTIONAL ACTIVATOR RHAS-RELATED"/>
    <property type="match status" value="1"/>
</dbReference>
<gene>
    <name evidence="5" type="ORF">DCP75_03540</name>
</gene>
<dbReference type="GO" id="GO:0043565">
    <property type="term" value="F:sequence-specific DNA binding"/>
    <property type="evidence" value="ECO:0007669"/>
    <property type="project" value="InterPro"/>
</dbReference>
<evidence type="ECO:0000256" key="2">
    <source>
        <dbReference type="ARBA" id="ARBA00023125"/>
    </source>
</evidence>
<evidence type="ECO:0000313" key="6">
    <source>
        <dbReference type="Proteomes" id="UP000259273"/>
    </source>
</evidence>
<organism evidence="5 6">
    <name type="scientific">Haliea salexigens</name>
    <dbReference type="NCBI Taxonomy" id="287487"/>
    <lineage>
        <taxon>Bacteria</taxon>
        <taxon>Pseudomonadati</taxon>
        <taxon>Pseudomonadota</taxon>
        <taxon>Gammaproteobacteria</taxon>
        <taxon>Cellvibrionales</taxon>
        <taxon>Halieaceae</taxon>
        <taxon>Haliea</taxon>
    </lineage>
</organism>
<dbReference type="InterPro" id="IPR050204">
    <property type="entry name" value="AraC_XylS_family_regulators"/>
</dbReference>
<reference evidence="5 6" key="1">
    <citation type="journal article" date="2018" name="Nat. Biotechnol.">
        <title>A standardized bacterial taxonomy based on genome phylogeny substantially revises the tree of life.</title>
        <authorList>
            <person name="Parks D.H."/>
            <person name="Chuvochina M."/>
            <person name="Waite D.W."/>
            <person name="Rinke C."/>
            <person name="Skarshewski A."/>
            <person name="Chaumeil P.A."/>
            <person name="Hugenholtz P."/>
        </authorList>
    </citation>
    <scope>NUCLEOTIDE SEQUENCE [LARGE SCALE GENOMIC DNA]</scope>
    <source>
        <strain evidence="5">UBA9158</strain>
    </source>
</reference>
<proteinExistence type="predicted"/>
<dbReference type="AlphaFoldDB" id="A0A3C1KK10"/>
<dbReference type="Proteomes" id="UP000259273">
    <property type="component" value="Unassembled WGS sequence"/>
</dbReference>
<evidence type="ECO:0000259" key="4">
    <source>
        <dbReference type="PROSITE" id="PS01124"/>
    </source>
</evidence>
<name>A0A3C1KK10_9GAMM</name>
<dbReference type="Gene3D" id="1.10.10.60">
    <property type="entry name" value="Homeodomain-like"/>
    <property type="match status" value="2"/>
</dbReference>
<sequence length="278" mass="29942">MRENSGPISVRQAQTRKDLVVAAMDLPAVHVELCAFPELSAETVRGVELQSVLSLGLSSLLEAAEGRFSTTGAPRFTRYGPLNFRPAGVPFEVRVSKGHYHTVRCRFEPDAAWITPVGSGALSEAQLEACFDIHSPRIEDAMLRLAEELTAPTPESRALGGALVKTIAIDLARYLADADRHAMQAGGGLAPRHLRRVFSRMEAVGPAPNVDELAALCGLSRYHFMRAFKQSVGESPAAYANRIVMKHARNMLASSDRPLGEIAALLGYSSAAAFSVAF</sequence>
<protein>
    <recommendedName>
        <fullName evidence="4">HTH araC/xylS-type domain-containing protein</fullName>
    </recommendedName>
</protein>
<accession>A0A3C1KK10</accession>
<keyword evidence="2" id="KW-0238">DNA-binding</keyword>
<dbReference type="Pfam" id="PF12833">
    <property type="entry name" value="HTH_18"/>
    <property type="match status" value="1"/>
</dbReference>
<comment type="caution">
    <text evidence="5">The sequence shown here is derived from an EMBL/GenBank/DDBJ whole genome shotgun (WGS) entry which is preliminary data.</text>
</comment>
<evidence type="ECO:0000256" key="1">
    <source>
        <dbReference type="ARBA" id="ARBA00023015"/>
    </source>
</evidence>
<feature type="non-terminal residue" evidence="5">
    <location>
        <position position="278"/>
    </location>
</feature>
<dbReference type="InterPro" id="IPR018060">
    <property type="entry name" value="HTH_AraC"/>
</dbReference>
<dbReference type="PROSITE" id="PS01124">
    <property type="entry name" value="HTH_ARAC_FAMILY_2"/>
    <property type="match status" value="1"/>
</dbReference>
<dbReference type="STRING" id="1121937.GCA_000423125_03621"/>
<evidence type="ECO:0000313" key="5">
    <source>
        <dbReference type="EMBL" id="HAN26788.1"/>
    </source>
</evidence>
<dbReference type="EMBL" id="DMND01000057">
    <property type="protein sequence ID" value="HAN26788.1"/>
    <property type="molecule type" value="Genomic_DNA"/>
</dbReference>
<dbReference type="SUPFAM" id="SSF46689">
    <property type="entry name" value="Homeodomain-like"/>
    <property type="match status" value="1"/>
</dbReference>
<dbReference type="SMART" id="SM00342">
    <property type="entry name" value="HTH_ARAC"/>
    <property type="match status" value="1"/>
</dbReference>
<evidence type="ECO:0000256" key="3">
    <source>
        <dbReference type="ARBA" id="ARBA00023163"/>
    </source>
</evidence>